<dbReference type="InterPro" id="IPR012349">
    <property type="entry name" value="Split_barrel_FMN-bd"/>
</dbReference>
<dbReference type="Gene3D" id="2.30.110.10">
    <property type="entry name" value="Electron Transport, Fmn-binding Protein, Chain A"/>
    <property type="match status" value="1"/>
</dbReference>
<dbReference type="InterPro" id="IPR014419">
    <property type="entry name" value="HutZ"/>
</dbReference>
<name>A0A6I6D3Q5_9GAMM</name>
<dbReference type="InterPro" id="IPR011576">
    <property type="entry name" value="Pyridox_Oxase_N"/>
</dbReference>
<organism evidence="2 3">
    <name type="scientific">Guyparkeria halophila</name>
    <dbReference type="NCBI Taxonomy" id="47960"/>
    <lineage>
        <taxon>Bacteria</taxon>
        <taxon>Pseudomonadati</taxon>
        <taxon>Pseudomonadota</taxon>
        <taxon>Gammaproteobacteria</taxon>
        <taxon>Chromatiales</taxon>
        <taxon>Thioalkalibacteraceae</taxon>
        <taxon>Guyparkeria</taxon>
    </lineage>
</organism>
<dbReference type="SUPFAM" id="SSF50475">
    <property type="entry name" value="FMN-binding split barrel"/>
    <property type="match status" value="1"/>
</dbReference>
<dbReference type="RefSeq" id="WP_156228051.1">
    <property type="nucleotide sequence ID" value="NZ_CP046415.1"/>
</dbReference>
<reference evidence="2 3" key="1">
    <citation type="submission" date="2019-11" db="EMBL/GenBank/DDBJ databases">
        <authorList>
            <person name="Zhang J."/>
            <person name="Sun C."/>
        </authorList>
    </citation>
    <scope>NUCLEOTIDE SEQUENCE [LARGE SCALE GENOMIC DNA]</scope>
    <source>
        <strain evidence="3">sp2</strain>
    </source>
</reference>
<dbReference type="Pfam" id="PF01243">
    <property type="entry name" value="PNPOx_N"/>
    <property type="match status" value="1"/>
</dbReference>
<proteinExistence type="predicted"/>
<dbReference type="Proteomes" id="UP000427716">
    <property type="component" value="Chromosome"/>
</dbReference>
<evidence type="ECO:0000313" key="2">
    <source>
        <dbReference type="EMBL" id="QGT77981.1"/>
    </source>
</evidence>
<evidence type="ECO:0000259" key="1">
    <source>
        <dbReference type="Pfam" id="PF01243"/>
    </source>
</evidence>
<dbReference type="PIRSF" id="PIRSF004633">
    <property type="entry name" value="UCP_PLP_oxd"/>
    <property type="match status" value="1"/>
</dbReference>
<keyword evidence="3" id="KW-1185">Reference proteome</keyword>
<feature type="domain" description="Pyridoxamine 5'-phosphate oxidase N-terminal" evidence="1">
    <location>
        <begin position="21"/>
        <end position="151"/>
    </location>
</feature>
<dbReference type="KEGG" id="ghl:GM160_03210"/>
<accession>A0A6I6D3Q5</accession>
<sequence>MSSDERPTRPEPPDLAEEERRLAAFLAGQSALVLAVVPDEESLPEIGSLPFVQHDDAFWVLASELAAHTRPLLQRGVARVALMADQSATRNPFARERAHWAARVEVVDRKDERFAGITAALQKRHGNTVELLCGLGDFHLLGLRPGAGRYVNGFGSAFELDGLTVCQQRRR</sequence>
<dbReference type="EMBL" id="CP046415">
    <property type="protein sequence ID" value="QGT77981.1"/>
    <property type="molecule type" value="Genomic_DNA"/>
</dbReference>
<gene>
    <name evidence="2" type="ORF">GM160_03210</name>
</gene>
<protein>
    <recommendedName>
        <fullName evidence="1">Pyridoxamine 5'-phosphate oxidase N-terminal domain-containing protein</fullName>
    </recommendedName>
</protein>
<dbReference type="AlphaFoldDB" id="A0A6I6D3Q5"/>
<evidence type="ECO:0000313" key="3">
    <source>
        <dbReference type="Proteomes" id="UP000427716"/>
    </source>
</evidence>